<gene>
    <name evidence="2" type="ORF">Mag101_07465</name>
</gene>
<organism evidence="2 3">
    <name type="scientific">Microbulbifer agarilyticus</name>
    <dbReference type="NCBI Taxonomy" id="260552"/>
    <lineage>
        <taxon>Bacteria</taxon>
        <taxon>Pseudomonadati</taxon>
        <taxon>Pseudomonadota</taxon>
        <taxon>Gammaproteobacteria</taxon>
        <taxon>Cellvibrionales</taxon>
        <taxon>Microbulbiferaceae</taxon>
        <taxon>Microbulbifer</taxon>
    </lineage>
</organism>
<dbReference type="AlphaFoldDB" id="A0A1Q2M4B1"/>
<protein>
    <submittedName>
        <fullName evidence="2">Uncharacterized protein</fullName>
    </submittedName>
</protein>
<dbReference type="KEGG" id="maga:Mag101_07465"/>
<name>A0A1Q2M4B1_9GAMM</name>
<evidence type="ECO:0000313" key="2">
    <source>
        <dbReference type="EMBL" id="AQQ67496.1"/>
    </source>
</evidence>
<feature type="region of interest" description="Disordered" evidence="1">
    <location>
        <begin position="1"/>
        <end position="137"/>
    </location>
</feature>
<feature type="compositionally biased region" description="Polar residues" evidence="1">
    <location>
        <begin position="7"/>
        <end position="17"/>
    </location>
</feature>
<feature type="compositionally biased region" description="Low complexity" evidence="1">
    <location>
        <begin position="102"/>
        <end position="113"/>
    </location>
</feature>
<evidence type="ECO:0000256" key="1">
    <source>
        <dbReference type="SAM" id="MobiDB-lite"/>
    </source>
</evidence>
<feature type="compositionally biased region" description="Low complexity" evidence="1">
    <location>
        <begin position="81"/>
        <end position="93"/>
    </location>
</feature>
<evidence type="ECO:0000313" key="3">
    <source>
        <dbReference type="Proteomes" id="UP000188219"/>
    </source>
</evidence>
<reference evidence="2" key="1">
    <citation type="submission" date="2017-02" db="EMBL/GenBank/DDBJ databases">
        <title>Genome of Microbulbifer agarilyticus GP101.</title>
        <authorList>
            <person name="Jung J."/>
            <person name="Bae S.S."/>
            <person name="Baek K."/>
        </authorList>
    </citation>
    <scope>NUCLEOTIDE SEQUENCE [LARGE SCALE GENOMIC DNA]</scope>
    <source>
        <strain evidence="2">GP101</strain>
    </source>
</reference>
<keyword evidence="3" id="KW-1185">Reference proteome</keyword>
<accession>A0A1Q2M4B1</accession>
<proteinExistence type="predicted"/>
<dbReference type="Proteomes" id="UP000188219">
    <property type="component" value="Chromosome"/>
</dbReference>
<feature type="compositionally biased region" description="Polar residues" evidence="1">
    <location>
        <begin position="32"/>
        <end position="50"/>
    </location>
</feature>
<feature type="compositionally biased region" description="Polar residues" evidence="1">
    <location>
        <begin position="114"/>
        <end position="137"/>
    </location>
</feature>
<dbReference type="EMBL" id="CP019650">
    <property type="protein sequence ID" value="AQQ67496.1"/>
    <property type="molecule type" value="Genomic_DNA"/>
</dbReference>
<sequence length="137" mass="13677">MAKHQPRSASPISQRLPSVSGSGGQPGHGSSLFASSGASQNASAIASGTGHTWGAHGNSSHTGKPHRKPRTRQLSPGRVASGPSCHHSSSCGCIGLAYSQAPSGSPHPGRSPRLNSSANPSSGHKSVTPHSQPAANP</sequence>